<dbReference type="AlphaFoldDB" id="M2XA18"/>
<proteinExistence type="predicted"/>
<accession>M2XA18</accession>
<feature type="compositionally biased region" description="Basic and acidic residues" evidence="1">
    <location>
        <begin position="17"/>
        <end position="33"/>
    </location>
</feature>
<dbReference type="Gramene" id="EME26722">
    <property type="protein sequence ID" value="EME26722"/>
    <property type="gene ID" value="Gasu_56210"/>
</dbReference>
<dbReference type="Proteomes" id="UP000030680">
    <property type="component" value="Unassembled WGS sequence"/>
</dbReference>
<organism evidence="2 3">
    <name type="scientific">Galdieria sulphuraria</name>
    <name type="common">Red alga</name>
    <dbReference type="NCBI Taxonomy" id="130081"/>
    <lineage>
        <taxon>Eukaryota</taxon>
        <taxon>Rhodophyta</taxon>
        <taxon>Bangiophyceae</taxon>
        <taxon>Galdieriales</taxon>
        <taxon>Galdieriaceae</taxon>
        <taxon>Galdieria</taxon>
    </lineage>
</organism>
<feature type="region of interest" description="Disordered" evidence="1">
    <location>
        <begin position="48"/>
        <end position="80"/>
    </location>
</feature>
<evidence type="ECO:0000313" key="3">
    <source>
        <dbReference type="Proteomes" id="UP000030680"/>
    </source>
</evidence>
<keyword evidence="3" id="KW-1185">Reference proteome</keyword>
<gene>
    <name evidence="2" type="ORF">Gasu_56210</name>
</gene>
<evidence type="ECO:0000256" key="1">
    <source>
        <dbReference type="SAM" id="MobiDB-lite"/>
    </source>
</evidence>
<dbReference type="OrthoDB" id="10538480at2759"/>
<dbReference type="RefSeq" id="XP_005703242.1">
    <property type="nucleotide sequence ID" value="XM_005703185.1"/>
</dbReference>
<protein>
    <submittedName>
        <fullName evidence="2">Uncharacterized protein</fullName>
    </submittedName>
</protein>
<dbReference type="KEGG" id="gsl:Gasu_56210"/>
<feature type="compositionally biased region" description="Basic and acidic residues" evidence="1">
    <location>
        <begin position="1"/>
        <end position="11"/>
    </location>
</feature>
<sequence>MSRILHPEDYKVSSTRELQEKVQKQKELEEKQHNALKEYQYQFGKIRGLTPESLESTTPKLEKSSTNCPSSLNETSSSTPFSACISRTTVENSCPSVAERMVSPDGVNRMLDFSEKRNSYNYHQAEERKPKLFQNLSFDVPLTREATAGQEGSIVSYKRNKREDSGGRSASQTRMVSKLRRFVCF</sequence>
<dbReference type="EMBL" id="KB454543">
    <property type="protein sequence ID" value="EME26722.1"/>
    <property type="molecule type" value="Genomic_DNA"/>
</dbReference>
<name>M2XA18_GALSU</name>
<evidence type="ECO:0000313" key="2">
    <source>
        <dbReference type="EMBL" id="EME26722.1"/>
    </source>
</evidence>
<dbReference type="GeneID" id="17085720"/>
<reference evidence="3" key="1">
    <citation type="journal article" date="2013" name="Science">
        <title>Gene transfer from bacteria and archaea facilitated evolution of an extremophilic eukaryote.</title>
        <authorList>
            <person name="Schonknecht G."/>
            <person name="Chen W.H."/>
            <person name="Ternes C.M."/>
            <person name="Barbier G.G."/>
            <person name="Shrestha R.P."/>
            <person name="Stanke M."/>
            <person name="Brautigam A."/>
            <person name="Baker B.J."/>
            <person name="Banfield J.F."/>
            <person name="Garavito R.M."/>
            <person name="Carr K."/>
            <person name="Wilkerson C."/>
            <person name="Rensing S.A."/>
            <person name="Gagneul D."/>
            <person name="Dickenson N.E."/>
            <person name="Oesterhelt C."/>
            <person name="Lercher M.J."/>
            <person name="Weber A.P."/>
        </authorList>
    </citation>
    <scope>NUCLEOTIDE SEQUENCE [LARGE SCALE GENOMIC DNA]</scope>
    <source>
        <strain evidence="3">074W</strain>
    </source>
</reference>
<feature type="region of interest" description="Disordered" evidence="1">
    <location>
        <begin position="1"/>
        <end position="33"/>
    </location>
</feature>
<feature type="compositionally biased region" description="Polar residues" evidence="1">
    <location>
        <begin position="53"/>
        <end position="80"/>
    </location>
</feature>